<evidence type="ECO:0008006" key="5">
    <source>
        <dbReference type="Google" id="ProtNLM"/>
    </source>
</evidence>
<keyword evidence="1" id="KW-0812">Transmembrane</keyword>
<keyword evidence="2" id="KW-0732">Signal</keyword>
<keyword evidence="4" id="KW-1185">Reference proteome</keyword>
<evidence type="ECO:0000256" key="1">
    <source>
        <dbReference type="SAM" id="Phobius"/>
    </source>
</evidence>
<gene>
    <name evidence="3" type="ORF">K493DRAFT_336539</name>
</gene>
<organism evidence="3 4">
    <name type="scientific">Basidiobolus meristosporus CBS 931.73</name>
    <dbReference type="NCBI Taxonomy" id="1314790"/>
    <lineage>
        <taxon>Eukaryota</taxon>
        <taxon>Fungi</taxon>
        <taxon>Fungi incertae sedis</taxon>
        <taxon>Zoopagomycota</taxon>
        <taxon>Entomophthoromycotina</taxon>
        <taxon>Basidiobolomycetes</taxon>
        <taxon>Basidiobolales</taxon>
        <taxon>Basidiobolaceae</taxon>
        <taxon>Basidiobolus</taxon>
    </lineage>
</organism>
<feature type="chain" id="PRO_5012282295" description="4Fe-4S ferredoxin-type domain-containing protein" evidence="2">
    <location>
        <begin position="23"/>
        <end position="301"/>
    </location>
</feature>
<evidence type="ECO:0000256" key="2">
    <source>
        <dbReference type="SAM" id="SignalP"/>
    </source>
</evidence>
<evidence type="ECO:0000313" key="3">
    <source>
        <dbReference type="EMBL" id="ORX97484.1"/>
    </source>
</evidence>
<dbReference type="Proteomes" id="UP000193498">
    <property type="component" value="Unassembled WGS sequence"/>
</dbReference>
<feature type="transmembrane region" description="Helical" evidence="1">
    <location>
        <begin position="226"/>
        <end position="248"/>
    </location>
</feature>
<name>A0A1Y1YIN5_9FUNG</name>
<reference evidence="3 4" key="1">
    <citation type="submission" date="2016-07" db="EMBL/GenBank/DDBJ databases">
        <title>Pervasive Adenine N6-methylation of Active Genes in Fungi.</title>
        <authorList>
            <consortium name="DOE Joint Genome Institute"/>
            <person name="Mondo S.J."/>
            <person name="Dannebaum R.O."/>
            <person name="Kuo R.C."/>
            <person name="Labutti K."/>
            <person name="Haridas S."/>
            <person name="Kuo A."/>
            <person name="Salamov A."/>
            <person name="Ahrendt S.R."/>
            <person name="Lipzen A."/>
            <person name="Sullivan W."/>
            <person name="Andreopoulos W.B."/>
            <person name="Clum A."/>
            <person name="Lindquist E."/>
            <person name="Daum C."/>
            <person name="Ramamoorthy G.K."/>
            <person name="Gryganskyi A."/>
            <person name="Culley D."/>
            <person name="Magnuson J.K."/>
            <person name="James T.Y."/>
            <person name="O'Malley M.A."/>
            <person name="Stajich J.E."/>
            <person name="Spatafora J.W."/>
            <person name="Visel A."/>
            <person name="Grigoriev I.V."/>
        </authorList>
    </citation>
    <scope>NUCLEOTIDE SEQUENCE [LARGE SCALE GENOMIC DNA]</scope>
    <source>
        <strain evidence="3 4">CBS 931.73</strain>
    </source>
</reference>
<keyword evidence="1" id="KW-0472">Membrane</keyword>
<feature type="signal peptide" evidence="2">
    <location>
        <begin position="1"/>
        <end position="22"/>
    </location>
</feature>
<dbReference type="AlphaFoldDB" id="A0A1Y1YIN5"/>
<evidence type="ECO:0000313" key="4">
    <source>
        <dbReference type="Proteomes" id="UP000193498"/>
    </source>
</evidence>
<dbReference type="InParanoid" id="A0A1Y1YIN5"/>
<sequence>MNLRLFAIFSSFCLVLCTQVAAAPQNTTIPNTTTSNNDNNNNSNHNNNTAALPTNGCPEGTHDCGFFKCVKEPTCPLDCNFYDNESSCNKIRLNGVGCVWKGNSCYRDIKCVSLPGNKCSPGCKDCGQFKCFPNGGKCPAGCNSHDNKKSCESATVFNGVGCQWQNTTCGYRQFEVRMARPNAGENHVGFLPKIADDAERNKNNPMVVNSSAGEPQAMVDVKGSNLAGPIAGGVVGLIAVGCMAFVLIHRRYEGKKQPPSLGGVKLATPEAPKTTYRPQSLLPVVRNVLGMNSEAHPNPLR</sequence>
<protein>
    <recommendedName>
        <fullName evidence="5">4Fe-4S ferredoxin-type domain-containing protein</fullName>
    </recommendedName>
</protein>
<dbReference type="EMBL" id="MCFE01000132">
    <property type="protein sequence ID" value="ORX97484.1"/>
    <property type="molecule type" value="Genomic_DNA"/>
</dbReference>
<proteinExistence type="predicted"/>
<accession>A0A1Y1YIN5</accession>
<keyword evidence="1" id="KW-1133">Transmembrane helix</keyword>
<comment type="caution">
    <text evidence="3">The sequence shown here is derived from an EMBL/GenBank/DDBJ whole genome shotgun (WGS) entry which is preliminary data.</text>
</comment>